<dbReference type="EC" id="7.1.1.-" evidence="7"/>
<comment type="similarity">
    <text evidence="2 7 8">Belongs to the complex I subunit 3 family.</text>
</comment>
<evidence type="ECO:0000313" key="9">
    <source>
        <dbReference type="EMBL" id="WWR12208.1"/>
    </source>
</evidence>
<keyword evidence="4 7" id="KW-0812">Transmembrane</keyword>
<dbReference type="HAMAP" id="MF_01394">
    <property type="entry name" value="NDH1_NuoA"/>
    <property type="match status" value="1"/>
</dbReference>
<keyword evidence="5 7" id="KW-1133">Transmembrane helix</keyword>
<keyword evidence="7 8" id="KW-0520">NAD</keyword>
<sequence length="115" mass="13508">MYLLILIFFIIVLSISLIIVGFGLLVNTFVENKEKSLSYECGFDTYSHAHDPFDIKFYLVSILFVLFDIETVFIFPWVVVFRKLNYIGIYGMILFLVLLVIGFIYEWRSGALDWK</sequence>
<evidence type="ECO:0000256" key="6">
    <source>
        <dbReference type="ARBA" id="ARBA00023136"/>
    </source>
</evidence>
<evidence type="ECO:0000256" key="5">
    <source>
        <dbReference type="ARBA" id="ARBA00022989"/>
    </source>
</evidence>
<evidence type="ECO:0000256" key="8">
    <source>
        <dbReference type="RuleBase" id="RU003639"/>
    </source>
</evidence>
<evidence type="ECO:0000256" key="4">
    <source>
        <dbReference type="ARBA" id="ARBA00022692"/>
    </source>
</evidence>
<reference evidence="9" key="1">
    <citation type="submission" date="2023-09" db="EMBL/GenBank/DDBJ databases">
        <title>Genomes of two closely related lineages of the louse Polyplax serrata with different host specificities.</title>
        <authorList>
            <person name="Martinu J."/>
            <person name="Tarabai H."/>
            <person name="Stefka J."/>
            <person name="Hypsa V."/>
        </authorList>
    </citation>
    <scope>NUCLEOTIDE SEQUENCE [LARGE SCALE GENOMIC DNA]</scope>
    <source>
        <strain evidence="9">HR10_N</strain>
    </source>
</reference>
<feature type="transmembrane region" description="Helical" evidence="7">
    <location>
        <begin position="86"/>
        <end position="105"/>
    </location>
</feature>
<keyword evidence="7 8" id="KW-0874">Quinone</keyword>
<dbReference type="PANTHER" id="PTHR11058:SF9">
    <property type="entry name" value="NADH-UBIQUINONE OXIDOREDUCTASE CHAIN 3"/>
    <property type="match status" value="1"/>
</dbReference>
<protein>
    <recommendedName>
        <fullName evidence="7">NADH-quinone oxidoreductase subunit A</fullName>
        <ecNumber evidence="7">7.1.1.-</ecNumber>
    </recommendedName>
    <alternativeName>
        <fullName evidence="7">NADH dehydrogenase I subunit A</fullName>
    </alternativeName>
    <alternativeName>
        <fullName evidence="7">NDH-1 subunit A</fullName>
    </alternativeName>
    <alternativeName>
        <fullName evidence="7">NUO1</fullName>
    </alternativeName>
</protein>
<accession>A0ABZ2GXP7</accession>
<keyword evidence="3 7" id="KW-0813">Transport</keyword>
<keyword evidence="6 7" id="KW-0472">Membrane</keyword>
<evidence type="ECO:0000256" key="7">
    <source>
        <dbReference type="HAMAP-Rule" id="MF_01394"/>
    </source>
</evidence>
<comment type="catalytic activity">
    <reaction evidence="7 8">
        <text>a quinone + NADH + 5 H(+)(in) = a quinol + NAD(+) + 4 H(+)(out)</text>
        <dbReference type="Rhea" id="RHEA:57888"/>
        <dbReference type="ChEBI" id="CHEBI:15378"/>
        <dbReference type="ChEBI" id="CHEBI:24646"/>
        <dbReference type="ChEBI" id="CHEBI:57540"/>
        <dbReference type="ChEBI" id="CHEBI:57945"/>
        <dbReference type="ChEBI" id="CHEBI:132124"/>
    </reaction>
</comment>
<evidence type="ECO:0000256" key="2">
    <source>
        <dbReference type="ARBA" id="ARBA00008472"/>
    </source>
</evidence>
<dbReference type="InterPro" id="IPR038430">
    <property type="entry name" value="NDAH_ubi_oxred_su3_sf"/>
</dbReference>
<dbReference type="Proteomes" id="UP001360424">
    <property type="component" value="Chromosome"/>
</dbReference>
<dbReference type="PANTHER" id="PTHR11058">
    <property type="entry name" value="NADH-UBIQUINONE OXIDOREDUCTASE CHAIN 3"/>
    <property type="match status" value="1"/>
</dbReference>
<comment type="function">
    <text evidence="7">NDH-1 shuttles electrons from NADH, via FMN and iron-sulfur (Fe-S) centers, to quinones in the respiratory chain. The immediate electron acceptor for the enzyme in this species is believed to be ubiquinone. Couples the redox reaction to proton translocation (for every two electrons transferred, four hydrogen ions are translocated across the cytoplasmic membrane), and thus conserves the redox energy in a proton gradient.</text>
</comment>
<name>A0ABZ2GXP7_9GAMM</name>
<dbReference type="Pfam" id="PF00507">
    <property type="entry name" value="Oxidored_q4"/>
    <property type="match status" value="1"/>
</dbReference>
<dbReference type="InterPro" id="IPR000440">
    <property type="entry name" value="NADH_UbQ/plastoQ_OxRdtase_su3"/>
</dbReference>
<evidence type="ECO:0000256" key="3">
    <source>
        <dbReference type="ARBA" id="ARBA00022448"/>
    </source>
</evidence>
<dbReference type="EMBL" id="CP135136">
    <property type="protein sequence ID" value="WWR12208.1"/>
    <property type="molecule type" value="Genomic_DNA"/>
</dbReference>
<evidence type="ECO:0000256" key="1">
    <source>
        <dbReference type="ARBA" id="ARBA00004141"/>
    </source>
</evidence>
<proteinExistence type="inferred from homology"/>
<feature type="transmembrane region" description="Helical" evidence="7">
    <location>
        <begin position="6"/>
        <end position="30"/>
    </location>
</feature>
<keyword evidence="7" id="KW-0830">Ubiquinone</keyword>
<dbReference type="InterPro" id="IPR023043">
    <property type="entry name" value="NAD(P)H_OxRDtase_bac/plastid"/>
</dbReference>
<organism evidence="9 10">
    <name type="scientific">Candidatus Legionella polyplacis</name>
    <dbReference type="NCBI Taxonomy" id="2005262"/>
    <lineage>
        <taxon>Bacteria</taxon>
        <taxon>Pseudomonadati</taxon>
        <taxon>Pseudomonadota</taxon>
        <taxon>Gammaproteobacteria</taxon>
        <taxon>Legionellales</taxon>
        <taxon>Legionellaceae</taxon>
        <taxon>Legionella</taxon>
    </lineage>
</organism>
<comment type="subcellular location">
    <subcellularLocation>
        <location evidence="7 8">Cell membrane</location>
        <topology evidence="7 8">Multi-pass membrane protein</topology>
    </subcellularLocation>
    <subcellularLocation>
        <location evidence="1">Membrane</location>
        <topology evidence="1">Multi-pass membrane protein</topology>
    </subcellularLocation>
</comment>
<keyword evidence="10" id="KW-1185">Reference proteome</keyword>
<keyword evidence="7" id="KW-1278">Translocase</keyword>
<gene>
    <name evidence="7" type="primary">nuoA</name>
    <name evidence="9" type="ORF">RQL38_01090</name>
</gene>
<feature type="transmembrane region" description="Helical" evidence="7">
    <location>
        <begin position="57"/>
        <end position="80"/>
    </location>
</feature>
<dbReference type="Gene3D" id="1.20.58.1610">
    <property type="entry name" value="NADH:ubiquinone/plastoquinone oxidoreductase, chain 3"/>
    <property type="match status" value="1"/>
</dbReference>
<comment type="subunit">
    <text evidence="7">NDH-1 is composed of 14 different subunits. Subunits NuoA, H, J, K, L, M, N constitute the membrane sector of the complex.</text>
</comment>
<dbReference type="RefSeq" id="WP_338521913.1">
    <property type="nucleotide sequence ID" value="NZ_CP135136.1"/>
</dbReference>
<evidence type="ECO:0000313" key="10">
    <source>
        <dbReference type="Proteomes" id="UP001360424"/>
    </source>
</evidence>
<keyword evidence="7" id="KW-1003">Cell membrane</keyword>